<feature type="region of interest" description="Disordered" evidence="2">
    <location>
        <begin position="83"/>
        <end position="297"/>
    </location>
</feature>
<evidence type="ECO:0000313" key="4">
    <source>
        <dbReference type="EMBL" id="CAH01370.1"/>
    </source>
</evidence>
<dbReference type="Proteomes" id="UP000000598">
    <property type="component" value="Chromosome C"/>
</dbReference>
<feature type="compositionally biased region" description="Basic and acidic residues" evidence="2">
    <location>
        <begin position="88"/>
        <end position="138"/>
    </location>
</feature>
<dbReference type="SMART" id="SM00360">
    <property type="entry name" value="RRM"/>
    <property type="match status" value="1"/>
</dbReference>
<keyword evidence="1" id="KW-0694">RNA-binding</keyword>
<dbReference type="SUPFAM" id="SSF54928">
    <property type="entry name" value="RNA-binding domain, RBD"/>
    <property type="match status" value="1"/>
</dbReference>
<reference evidence="4 5" key="1">
    <citation type="journal article" date="2004" name="Nature">
        <title>Genome evolution in yeasts.</title>
        <authorList>
            <consortium name="Genolevures"/>
            <person name="Dujon B."/>
            <person name="Sherman D."/>
            <person name="Fischer G."/>
            <person name="Durrens P."/>
            <person name="Casaregola S."/>
            <person name="Lafontaine I."/>
            <person name="de Montigny J."/>
            <person name="Marck C."/>
            <person name="Neuveglise C."/>
            <person name="Talla E."/>
            <person name="Goffard N."/>
            <person name="Frangeul L."/>
            <person name="Aigle M."/>
            <person name="Anthouard V."/>
            <person name="Babour A."/>
            <person name="Barbe V."/>
            <person name="Barnay S."/>
            <person name="Blanchin S."/>
            <person name="Beckerich J.M."/>
            <person name="Beyne E."/>
            <person name="Bleykasten C."/>
            <person name="Boisrame A."/>
            <person name="Boyer J."/>
            <person name="Cattolico L."/>
            <person name="Confanioleri F."/>
            <person name="de Daruvar A."/>
            <person name="Despons L."/>
            <person name="Fabre E."/>
            <person name="Fairhead C."/>
            <person name="Ferry-Dumazet H."/>
            <person name="Groppi A."/>
            <person name="Hantraye F."/>
            <person name="Hennequin C."/>
            <person name="Jauniaux N."/>
            <person name="Joyet P."/>
            <person name="Kachouri R."/>
            <person name="Kerrest A."/>
            <person name="Koszul R."/>
            <person name="Lemaire M."/>
            <person name="Lesur I."/>
            <person name="Ma L."/>
            <person name="Muller H."/>
            <person name="Nicaud J.M."/>
            <person name="Nikolski M."/>
            <person name="Oztas S."/>
            <person name="Ozier-Kalogeropoulos O."/>
            <person name="Pellenz S."/>
            <person name="Potier S."/>
            <person name="Richard G.F."/>
            <person name="Straub M.L."/>
            <person name="Suleau A."/>
            <person name="Swennene D."/>
            <person name="Tekaia F."/>
            <person name="Wesolowski-Louvel M."/>
            <person name="Westhof E."/>
            <person name="Wirth B."/>
            <person name="Zeniou-Meyer M."/>
            <person name="Zivanovic I."/>
            <person name="Bolotin-Fukuhara M."/>
            <person name="Thierry A."/>
            <person name="Bouchier C."/>
            <person name="Caudron B."/>
            <person name="Scarpelli C."/>
            <person name="Gaillardin C."/>
            <person name="Weissenbach J."/>
            <person name="Wincker P."/>
            <person name="Souciet J.L."/>
        </authorList>
    </citation>
    <scope>NUCLEOTIDE SEQUENCE [LARGE SCALE GENOMIC DNA]</scope>
    <source>
        <strain evidence="5">ATCC 8585 / CBS 2359 / DSM 70799 / NBRC 1267 / NRRL Y-1140 / WM37</strain>
    </source>
</reference>
<dbReference type="InterPro" id="IPR000504">
    <property type="entry name" value="RRM_dom"/>
</dbReference>
<evidence type="ECO:0000256" key="2">
    <source>
        <dbReference type="SAM" id="MobiDB-lite"/>
    </source>
</evidence>
<dbReference type="InterPro" id="IPR050907">
    <property type="entry name" value="SRSF"/>
</dbReference>
<dbReference type="InterPro" id="IPR035979">
    <property type="entry name" value="RBD_domain_sf"/>
</dbReference>
<evidence type="ECO:0000256" key="1">
    <source>
        <dbReference type="PROSITE-ProRule" id="PRU00176"/>
    </source>
</evidence>
<accession>Q6CU70</accession>
<dbReference type="RefSeq" id="XP_452519.1">
    <property type="nucleotide sequence ID" value="XM_452519.1"/>
</dbReference>
<dbReference type="STRING" id="284590.Q6CU70"/>
<dbReference type="Pfam" id="PF00076">
    <property type="entry name" value="RRM_1"/>
    <property type="match status" value="1"/>
</dbReference>
<gene>
    <name evidence="4" type="ORF">KLLA0_C07194g</name>
</gene>
<feature type="compositionally biased region" description="Basic and acidic residues" evidence="2">
    <location>
        <begin position="256"/>
        <end position="280"/>
    </location>
</feature>
<evidence type="ECO:0000313" key="5">
    <source>
        <dbReference type="Proteomes" id="UP000000598"/>
    </source>
</evidence>
<dbReference type="eggNOG" id="ENOG502S4TA">
    <property type="taxonomic scope" value="Eukaryota"/>
</dbReference>
<dbReference type="PANTHER" id="PTHR23147">
    <property type="entry name" value="SERINE/ARGININE RICH SPLICING FACTOR"/>
    <property type="match status" value="1"/>
</dbReference>
<dbReference type="PaxDb" id="284590-Q6CU70"/>
<protein>
    <submittedName>
        <fullName evidence="4">KLLA0C07194p</fullName>
    </submittedName>
</protein>
<dbReference type="InterPro" id="IPR012677">
    <property type="entry name" value="Nucleotide-bd_a/b_plait_sf"/>
</dbReference>
<dbReference type="HOGENOM" id="CLU_937096_0_0_1"/>
<dbReference type="AlphaFoldDB" id="Q6CU70"/>
<dbReference type="KEGG" id="kla:KLLA0_C07194g"/>
<dbReference type="InParanoid" id="Q6CU70"/>
<organism evidence="4 5">
    <name type="scientific">Kluyveromyces lactis (strain ATCC 8585 / CBS 2359 / DSM 70799 / NBRC 1267 / NRRL Y-1140 / WM37)</name>
    <name type="common">Yeast</name>
    <name type="synonym">Candida sphaerica</name>
    <dbReference type="NCBI Taxonomy" id="284590"/>
    <lineage>
        <taxon>Eukaryota</taxon>
        <taxon>Fungi</taxon>
        <taxon>Dikarya</taxon>
        <taxon>Ascomycota</taxon>
        <taxon>Saccharomycotina</taxon>
        <taxon>Saccharomycetes</taxon>
        <taxon>Saccharomycetales</taxon>
        <taxon>Saccharomycetaceae</taxon>
        <taxon>Kluyveromyces</taxon>
    </lineage>
</organism>
<evidence type="ECO:0000259" key="3">
    <source>
        <dbReference type="PROSITE" id="PS50102"/>
    </source>
</evidence>
<feature type="compositionally biased region" description="Polar residues" evidence="2">
    <location>
        <begin position="236"/>
        <end position="247"/>
    </location>
</feature>
<dbReference type="Gene3D" id="3.30.70.330">
    <property type="match status" value="1"/>
</dbReference>
<feature type="domain" description="RRM" evidence="3">
    <location>
        <begin position="5"/>
        <end position="85"/>
    </location>
</feature>
<feature type="compositionally biased region" description="Polar residues" evidence="2">
    <location>
        <begin position="286"/>
        <end position="297"/>
    </location>
</feature>
<name>Q6CU70_KLULA</name>
<dbReference type="EMBL" id="CR382123">
    <property type="protein sequence ID" value="CAH01370.1"/>
    <property type="molecule type" value="Genomic_DNA"/>
</dbReference>
<sequence>MSDRNTVHVSGFPAGTRANELAPQFENVGRLVRIDIPPLGRFKSIPYAFVEYESSHDAENAIRSCDGTPFEMNKSFSLRVQFARSKPRRDFGDSRDPRDGMRQRDYRDRRDPRDRDPRDYRDPRDRMRSYRDQDDRRGGPGQGVRGYDDRRSGNPRPYGPPRMSGSAQPPRRYDERLGEPKPYEPVLGTPISLERKLRDPPVQVSKATEQNNEQEQEQKQEQKQETDPVQDAGNESDGSNYDPNENLTVAEAAVPKPDDTSAKPEEHQQEQEQEHEETKPPFDAVNQPTENVSEQEQ</sequence>
<feature type="compositionally biased region" description="Basic and acidic residues" evidence="2">
    <location>
        <begin position="216"/>
        <end position="226"/>
    </location>
</feature>
<feature type="compositionally biased region" description="Basic and acidic residues" evidence="2">
    <location>
        <begin position="171"/>
        <end position="182"/>
    </location>
</feature>
<dbReference type="GeneID" id="2892553"/>
<proteinExistence type="predicted"/>
<dbReference type="GO" id="GO:0003723">
    <property type="term" value="F:RNA binding"/>
    <property type="evidence" value="ECO:0007669"/>
    <property type="project" value="UniProtKB-UniRule"/>
</dbReference>
<dbReference type="OMA" id="RARENPQ"/>
<keyword evidence="5" id="KW-1185">Reference proteome</keyword>
<dbReference type="PROSITE" id="PS50102">
    <property type="entry name" value="RRM"/>
    <property type="match status" value="1"/>
</dbReference>